<proteinExistence type="inferred from homology"/>
<name>A0ABD2PDC0_9CUCU</name>
<accession>A0ABD2PDC0</accession>
<gene>
    <name evidence="3" type="ORF">HHI36_003223</name>
</gene>
<dbReference type="PANTHER" id="PTHR11875">
    <property type="entry name" value="TESTIS-SPECIFIC Y-ENCODED PROTEIN"/>
    <property type="match status" value="1"/>
</dbReference>
<evidence type="ECO:0000256" key="1">
    <source>
        <dbReference type="ARBA" id="ARBA00009947"/>
    </source>
</evidence>
<dbReference type="InterPro" id="IPR037231">
    <property type="entry name" value="NAP-like_sf"/>
</dbReference>
<evidence type="ECO:0000313" key="3">
    <source>
        <dbReference type="EMBL" id="KAL3288789.1"/>
    </source>
</evidence>
<protein>
    <submittedName>
        <fullName evidence="3">Uncharacterized protein</fullName>
    </submittedName>
</protein>
<reference evidence="3 4" key="1">
    <citation type="journal article" date="2021" name="BMC Biol.">
        <title>Horizontally acquired antibacterial genes associated with adaptive radiation of ladybird beetles.</title>
        <authorList>
            <person name="Li H.S."/>
            <person name="Tang X.F."/>
            <person name="Huang Y.H."/>
            <person name="Xu Z.Y."/>
            <person name="Chen M.L."/>
            <person name="Du X.Y."/>
            <person name="Qiu B.Y."/>
            <person name="Chen P.T."/>
            <person name="Zhang W."/>
            <person name="Slipinski A."/>
            <person name="Escalona H.E."/>
            <person name="Waterhouse R.M."/>
            <person name="Zwick A."/>
            <person name="Pang H."/>
        </authorList>
    </citation>
    <scope>NUCLEOTIDE SEQUENCE [LARGE SCALE GENOMIC DNA]</scope>
    <source>
        <strain evidence="3">SYSU2018</strain>
    </source>
</reference>
<dbReference type="Pfam" id="PF00956">
    <property type="entry name" value="NAP"/>
    <property type="match status" value="2"/>
</dbReference>
<evidence type="ECO:0000313" key="4">
    <source>
        <dbReference type="Proteomes" id="UP001516400"/>
    </source>
</evidence>
<dbReference type="EMBL" id="JABFTP020000185">
    <property type="protein sequence ID" value="KAL3288789.1"/>
    <property type="molecule type" value="Genomic_DNA"/>
</dbReference>
<organism evidence="3 4">
    <name type="scientific">Cryptolaemus montrouzieri</name>
    <dbReference type="NCBI Taxonomy" id="559131"/>
    <lineage>
        <taxon>Eukaryota</taxon>
        <taxon>Metazoa</taxon>
        <taxon>Ecdysozoa</taxon>
        <taxon>Arthropoda</taxon>
        <taxon>Hexapoda</taxon>
        <taxon>Insecta</taxon>
        <taxon>Pterygota</taxon>
        <taxon>Neoptera</taxon>
        <taxon>Endopterygota</taxon>
        <taxon>Coleoptera</taxon>
        <taxon>Polyphaga</taxon>
        <taxon>Cucujiformia</taxon>
        <taxon>Coccinelloidea</taxon>
        <taxon>Coccinellidae</taxon>
        <taxon>Scymninae</taxon>
        <taxon>Scymnini</taxon>
        <taxon>Cryptolaemus</taxon>
    </lineage>
</organism>
<comment type="caution">
    <text evidence="3">The sequence shown here is derived from an EMBL/GenBank/DDBJ whole genome shotgun (WGS) entry which is preliminary data.</text>
</comment>
<dbReference type="InterPro" id="IPR002164">
    <property type="entry name" value="NAP_family"/>
</dbReference>
<dbReference type="AlphaFoldDB" id="A0ABD2PDC0"/>
<dbReference type="Gene3D" id="3.30.1120.90">
    <property type="entry name" value="Nucleosome assembly protein"/>
    <property type="match status" value="1"/>
</dbReference>
<keyword evidence="4" id="KW-1185">Reference proteome</keyword>
<dbReference type="Gene3D" id="1.20.5.1500">
    <property type="match status" value="1"/>
</dbReference>
<dbReference type="SUPFAM" id="SSF143113">
    <property type="entry name" value="NAP-like"/>
    <property type="match status" value="1"/>
</dbReference>
<sequence length="202" mass="23143">MTTEKEQAGDHLNDCDSVEEEETGQEIASRILGFPNVMAALKSQRIAEMLANLPPSVKRRVKALERFLFETTNIEAKFYKEVHELECKYHKFCIPLYDKRDKHLIDIKSTCEANPMVFTSDFHFSPNEHFTNTVLTKHPPTVPEDTKEGDINGDLHAILTSDFEIGHYIREIINPKAVLYSTGEGIEDEEENDVEVEIIKFT</sequence>
<comment type="similarity">
    <text evidence="1 2">Belongs to the nucleosome assembly protein (NAP) family.</text>
</comment>
<evidence type="ECO:0000256" key="2">
    <source>
        <dbReference type="RuleBase" id="RU003876"/>
    </source>
</evidence>
<dbReference type="Proteomes" id="UP001516400">
    <property type="component" value="Unassembled WGS sequence"/>
</dbReference>